<dbReference type="FunFam" id="2.60.40.60:FF:000062">
    <property type="entry name" value="Calsyntenin 3"/>
    <property type="match status" value="1"/>
</dbReference>
<dbReference type="GO" id="GO:0009986">
    <property type="term" value="C:cell surface"/>
    <property type="evidence" value="ECO:0007669"/>
    <property type="project" value="TreeGrafter"/>
</dbReference>
<keyword evidence="14 23" id="KW-0472">Membrane</keyword>
<feature type="compositionally biased region" description="Basic and acidic residues" evidence="22">
    <location>
        <begin position="862"/>
        <end position="871"/>
    </location>
</feature>
<keyword evidence="10" id="KW-0130">Cell adhesion</keyword>
<dbReference type="GO" id="GO:0045211">
    <property type="term" value="C:postsynaptic membrane"/>
    <property type="evidence" value="ECO:0007669"/>
    <property type="project" value="UniProtKB-SubCell"/>
</dbReference>
<dbReference type="PROSITE" id="PS50268">
    <property type="entry name" value="CADHERIN_2"/>
    <property type="match status" value="2"/>
</dbReference>
<keyword evidence="9 21" id="KW-0106">Calcium</keyword>
<sequence length="922" mass="104061">GLVLSLPVNKHKPWIETSYHGIITENNDTVILDPPLVALDKDAPVPFAGEICAFKIHGQETPFEAVVLNKTSGEGRLRAKSPIDCELQKEYTFIIQAYDCGSGPGGTNWKKSHKAVVHIQVKDVNEFSPAFKESVYKATVTEGKIYDSILQVEAIDEDCSPQYSQICNYEIVTTDVPFAIDRNGNIRNTEKLSYDKQHQYDIMVTAFDCGQKHATQDVLVRVNVKPVCKPGWQDWNKQIEYQPGSGSMPLFPSIHLETCDGPVSSIHTTIELQTNYIGRGCDRETYSEKSLQKLCGASSGAIDLLPSPSTTTNWTAGLLMDSNDIIFKFDGKQGAKIPDGIVPKNLTDQFTISLWMKHGPSPGLRAEKETILCNSDKTEMNRHHYALYVHNCRLVFLLRKDFDQADTFRPAEFHWKLDQICDKEWHYYVVNVEFPVVTLYMDGTTYEPYLVTNDWPIHPSHIAMQLTVGACWQGGEVSKPRFAQYFHGSLASLTIRPGKIESQKVISCLQACKEGLDINSLESLGQGIKYHFNPSQSVLVMEGDDIENINQALRKVSYINSRQFPTAGVRRLKVSSKVQCFGEDVCISIPDIDAYVMVFQANEPKITIRGMDHFARPAAQFEGERGVILLPDIRIVSTVTKMEHPVDLQEHDRAERPVIVEEMLHNLDFCDVLVMGAELDPEQECLELDRVELQGKHLDATNSTAGYSIYGVDSMFNYEQVLRQIRYRNWDTAATFDRKFRVKCSELNGRYTSNEFNLEVNILHSSNSNFMDHVNHMIAQPQFLQSVQHPEGSVSAVHNSVVPSVATIVIIICVSILIFVITLGVYRIRTAHQHSSADHEGSKENEMDWDDSALTITVNPMEKYEKPHQTEEESEEEDIEDEEEDTTSAESDESEEDEDEEEEEEVIVPKGDKQNGTRQAQL</sequence>
<keyword evidence="11 23" id="KW-1133">Transmembrane helix</keyword>
<evidence type="ECO:0000259" key="24">
    <source>
        <dbReference type="PROSITE" id="PS50268"/>
    </source>
</evidence>
<keyword evidence="5 23" id="KW-0812">Transmembrane</keyword>
<keyword evidence="16" id="KW-0628">Postsynaptic cell membrane</keyword>
<evidence type="ECO:0000256" key="1">
    <source>
        <dbReference type="ARBA" id="ARBA00004115"/>
    </source>
</evidence>
<evidence type="ECO:0000256" key="3">
    <source>
        <dbReference type="ARBA" id="ARBA00004614"/>
    </source>
</evidence>
<dbReference type="GO" id="GO:0050806">
    <property type="term" value="P:positive regulation of synaptic transmission"/>
    <property type="evidence" value="ECO:0007669"/>
    <property type="project" value="TreeGrafter"/>
</dbReference>
<feature type="compositionally biased region" description="Acidic residues" evidence="22">
    <location>
        <begin position="872"/>
        <end position="906"/>
    </location>
</feature>
<comment type="subcellular location">
    <subcellularLocation>
        <location evidence="2">Cell projection</location>
        <location evidence="2">Dendrite</location>
    </subcellularLocation>
    <subcellularLocation>
        <location evidence="1">Endoplasmic reticulum membrane</location>
        <topology evidence="1">Single-pass type I membrane protein</topology>
    </subcellularLocation>
    <subcellularLocation>
        <location evidence="3">Golgi apparatus membrane</location>
        <topology evidence="3">Single-pass type I membrane protein</topology>
    </subcellularLocation>
    <subcellularLocation>
        <location evidence="18">Postsynaptic cell membrane</location>
        <topology evidence="18">Single-pass type I membrane protein</topology>
    </subcellularLocation>
</comment>
<keyword evidence="17" id="KW-0966">Cell projection</keyword>
<evidence type="ECO:0000256" key="18">
    <source>
        <dbReference type="ARBA" id="ARBA00035006"/>
    </source>
</evidence>
<name>A0A7K5ARN2_9FURN</name>
<evidence type="ECO:0000313" key="25">
    <source>
        <dbReference type="EMBL" id="NWR86413.1"/>
    </source>
</evidence>
<dbReference type="GO" id="GO:0000139">
    <property type="term" value="C:Golgi membrane"/>
    <property type="evidence" value="ECO:0007669"/>
    <property type="project" value="UniProtKB-SubCell"/>
</dbReference>
<evidence type="ECO:0000256" key="12">
    <source>
        <dbReference type="ARBA" id="ARBA00023018"/>
    </source>
</evidence>
<dbReference type="CDD" id="cd11304">
    <property type="entry name" value="Cadherin_repeat"/>
    <property type="match status" value="2"/>
</dbReference>
<dbReference type="GO" id="GO:0005789">
    <property type="term" value="C:endoplasmic reticulum membrane"/>
    <property type="evidence" value="ECO:0007669"/>
    <property type="project" value="UniProtKB-SubCell"/>
</dbReference>
<feature type="region of interest" description="Disordered" evidence="22">
    <location>
        <begin position="860"/>
        <end position="922"/>
    </location>
</feature>
<dbReference type="FunFam" id="2.60.120.200:FF:000029">
    <property type="entry name" value="Calsyntenin 2"/>
    <property type="match status" value="1"/>
</dbReference>
<evidence type="ECO:0000256" key="7">
    <source>
        <dbReference type="ARBA" id="ARBA00022737"/>
    </source>
</evidence>
<keyword evidence="6" id="KW-0732">Signal</keyword>
<dbReference type="AlphaFoldDB" id="A0A7K5ARN2"/>
<proteinExistence type="inferred from homology"/>
<feature type="non-terminal residue" evidence="25">
    <location>
        <position position="922"/>
    </location>
</feature>
<dbReference type="Pfam" id="PF00028">
    <property type="entry name" value="Cadherin"/>
    <property type="match status" value="1"/>
</dbReference>
<keyword evidence="13" id="KW-0333">Golgi apparatus</keyword>
<evidence type="ECO:0000256" key="11">
    <source>
        <dbReference type="ARBA" id="ARBA00022989"/>
    </source>
</evidence>
<dbReference type="FunFam" id="2.60.40.60:FF:000025">
    <property type="entry name" value="Calsyntenin 1"/>
    <property type="match status" value="1"/>
</dbReference>
<evidence type="ECO:0000256" key="19">
    <source>
        <dbReference type="ARBA" id="ARBA00035015"/>
    </source>
</evidence>
<keyword evidence="26" id="KW-1185">Reference proteome</keyword>
<keyword evidence="8" id="KW-0256">Endoplasmic reticulum</keyword>
<evidence type="ECO:0000256" key="4">
    <source>
        <dbReference type="ARBA" id="ARBA00022475"/>
    </source>
</evidence>
<dbReference type="Gene3D" id="2.60.120.200">
    <property type="match status" value="1"/>
</dbReference>
<feature type="transmembrane region" description="Helical" evidence="23">
    <location>
        <begin position="805"/>
        <end position="826"/>
    </location>
</feature>
<dbReference type="InterPro" id="IPR002126">
    <property type="entry name" value="Cadherin-like_dom"/>
</dbReference>
<dbReference type="Pfam" id="PF19699">
    <property type="entry name" value="CLSTN_C"/>
    <property type="match status" value="1"/>
</dbReference>
<feature type="domain" description="Cadherin" evidence="24">
    <location>
        <begin position="15"/>
        <end position="131"/>
    </location>
</feature>
<comment type="similarity">
    <text evidence="19">Belongs to the calsyntenin family.</text>
</comment>
<dbReference type="InterPro" id="IPR013320">
    <property type="entry name" value="ConA-like_dom_sf"/>
</dbReference>
<protein>
    <recommendedName>
        <fullName evidence="20">Calsyntenin-2</fullName>
    </recommendedName>
</protein>
<evidence type="ECO:0000256" key="8">
    <source>
        <dbReference type="ARBA" id="ARBA00022824"/>
    </source>
</evidence>
<reference evidence="25 26" key="1">
    <citation type="submission" date="2019-09" db="EMBL/GenBank/DDBJ databases">
        <title>Bird 10,000 Genomes (B10K) Project - Family phase.</title>
        <authorList>
            <person name="Zhang G."/>
        </authorList>
    </citation>
    <scope>NUCLEOTIDE SEQUENCE [LARGE SCALE GENOMIC DNA]</scope>
    <source>
        <strain evidence="25">B10K-DU-003-06</strain>
    </source>
</reference>
<keyword evidence="15" id="KW-0325">Glycoprotein</keyword>
<evidence type="ECO:0000256" key="9">
    <source>
        <dbReference type="ARBA" id="ARBA00022837"/>
    </source>
</evidence>
<keyword evidence="4" id="KW-1003">Cell membrane</keyword>
<evidence type="ECO:0000256" key="22">
    <source>
        <dbReference type="SAM" id="MobiDB-lite"/>
    </source>
</evidence>
<gene>
    <name evidence="25" type="primary">Clstn2</name>
    <name evidence="25" type="ORF">FURFIG_R02780</name>
</gene>
<dbReference type="SUPFAM" id="SSF49313">
    <property type="entry name" value="Cadherin-like"/>
    <property type="match status" value="2"/>
</dbReference>
<evidence type="ECO:0000256" key="23">
    <source>
        <dbReference type="SAM" id="Phobius"/>
    </source>
</evidence>
<dbReference type="InterPro" id="IPR045588">
    <property type="entry name" value="CLSTN_C"/>
</dbReference>
<feature type="domain" description="Cadherin" evidence="24">
    <location>
        <begin position="132"/>
        <end position="251"/>
    </location>
</feature>
<organism evidence="25 26">
    <name type="scientific">Furnarius figulus</name>
    <dbReference type="NCBI Taxonomy" id="463165"/>
    <lineage>
        <taxon>Eukaryota</taxon>
        <taxon>Metazoa</taxon>
        <taxon>Chordata</taxon>
        <taxon>Craniata</taxon>
        <taxon>Vertebrata</taxon>
        <taxon>Euteleostomi</taxon>
        <taxon>Archelosauria</taxon>
        <taxon>Archosauria</taxon>
        <taxon>Dinosauria</taxon>
        <taxon>Saurischia</taxon>
        <taxon>Theropoda</taxon>
        <taxon>Coelurosauria</taxon>
        <taxon>Aves</taxon>
        <taxon>Neognathae</taxon>
        <taxon>Neoaves</taxon>
        <taxon>Telluraves</taxon>
        <taxon>Australaves</taxon>
        <taxon>Passeriformes</taxon>
        <taxon>Furnariidae</taxon>
        <taxon>Furnarius</taxon>
    </lineage>
</organism>
<evidence type="ECO:0000256" key="14">
    <source>
        <dbReference type="ARBA" id="ARBA00023136"/>
    </source>
</evidence>
<feature type="non-terminal residue" evidence="25">
    <location>
        <position position="1"/>
    </location>
</feature>
<evidence type="ECO:0000313" key="26">
    <source>
        <dbReference type="Proteomes" id="UP000529852"/>
    </source>
</evidence>
<evidence type="ECO:0000256" key="6">
    <source>
        <dbReference type="ARBA" id="ARBA00022729"/>
    </source>
</evidence>
<dbReference type="Proteomes" id="UP000529852">
    <property type="component" value="Unassembled WGS sequence"/>
</dbReference>
<keyword evidence="12" id="KW-0770">Synapse</keyword>
<accession>A0A7K5ARN2</accession>
<evidence type="ECO:0000256" key="5">
    <source>
        <dbReference type="ARBA" id="ARBA00022692"/>
    </source>
</evidence>
<dbReference type="PANTHER" id="PTHR14139:SF3">
    <property type="entry name" value="CALSYNTENIN-2"/>
    <property type="match status" value="1"/>
</dbReference>
<evidence type="ECO:0000256" key="17">
    <source>
        <dbReference type="ARBA" id="ARBA00023273"/>
    </source>
</evidence>
<dbReference type="SUPFAM" id="SSF49899">
    <property type="entry name" value="Concanavalin A-like lectins/glucanases"/>
    <property type="match status" value="1"/>
</dbReference>
<evidence type="ECO:0000256" key="15">
    <source>
        <dbReference type="ARBA" id="ARBA00023180"/>
    </source>
</evidence>
<dbReference type="GO" id="GO:0051965">
    <property type="term" value="P:positive regulation of synapse assembly"/>
    <property type="evidence" value="ECO:0007669"/>
    <property type="project" value="TreeGrafter"/>
</dbReference>
<dbReference type="EMBL" id="VYZD01000124">
    <property type="protein sequence ID" value="NWR86413.1"/>
    <property type="molecule type" value="Genomic_DNA"/>
</dbReference>
<dbReference type="GO" id="GO:0005509">
    <property type="term" value="F:calcium ion binding"/>
    <property type="evidence" value="ECO:0007669"/>
    <property type="project" value="UniProtKB-UniRule"/>
</dbReference>
<dbReference type="SMART" id="SM00112">
    <property type="entry name" value="CA"/>
    <property type="match status" value="2"/>
</dbReference>
<evidence type="ECO:0000256" key="21">
    <source>
        <dbReference type="PROSITE-ProRule" id="PRU00043"/>
    </source>
</evidence>
<dbReference type="PANTHER" id="PTHR14139">
    <property type="entry name" value="CALSYNTENIN"/>
    <property type="match status" value="1"/>
</dbReference>
<keyword evidence="7" id="KW-0677">Repeat</keyword>
<evidence type="ECO:0000256" key="13">
    <source>
        <dbReference type="ARBA" id="ARBA00023034"/>
    </source>
</evidence>
<dbReference type="InterPro" id="IPR015919">
    <property type="entry name" value="Cadherin-like_sf"/>
</dbReference>
<evidence type="ECO:0000256" key="10">
    <source>
        <dbReference type="ARBA" id="ARBA00022889"/>
    </source>
</evidence>
<evidence type="ECO:0000256" key="2">
    <source>
        <dbReference type="ARBA" id="ARBA00004279"/>
    </source>
</evidence>
<evidence type="ECO:0000256" key="20">
    <source>
        <dbReference type="ARBA" id="ARBA00069677"/>
    </source>
</evidence>
<dbReference type="PRINTS" id="PR00205">
    <property type="entry name" value="CADHERIN"/>
</dbReference>
<dbReference type="GO" id="GO:0007156">
    <property type="term" value="P:homophilic cell adhesion via plasma membrane adhesion molecules"/>
    <property type="evidence" value="ECO:0007669"/>
    <property type="project" value="InterPro"/>
</dbReference>
<comment type="caution">
    <text evidence="25">The sequence shown here is derived from an EMBL/GenBank/DDBJ whole genome shotgun (WGS) entry which is preliminary data.</text>
</comment>
<evidence type="ECO:0000256" key="16">
    <source>
        <dbReference type="ARBA" id="ARBA00023257"/>
    </source>
</evidence>
<dbReference type="GO" id="GO:0030425">
    <property type="term" value="C:dendrite"/>
    <property type="evidence" value="ECO:0007669"/>
    <property type="project" value="UniProtKB-SubCell"/>
</dbReference>
<dbReference type="Gene3D" id="2.60.40.60">
    <property type="entry name" value="Cadherins"/>
    <property type="match status" value="2"/>
</dbReference>